<protein>
    <recommendedName>
        <fullName evidence="3">VTT domain-containing protein</fullName>
    </recommendedName>
</protein>
<evidence type="ECO:0000256" key="1">
    <source>
        <dbReference type="ARBA" id="ARBA00010792"/>
    </source>
</evidence>
<dbReference type="AlphaFoldDB" id="A0A1B2DNK4"/>
<dbReference type="RefSeq" id="WP_056040469.1">
    <property type="nucleotide sequence ID" value="NZ_CP016808.1"/>
</dbReference>
<name>A0A1B2DNK4_9BACL</name>
<feature type="transmembrane region" description="Helical" evidence="2">
    <location>
        <begin position="35"/>
        <end position="66"/>
    </location>
</feature>
<dbReference type="EMBL" id="CP016808">
    <property type="protein sequence ID" value="ANY69281.1"/>
    <property type="molecule type" value="Genomic_DNA"/>
</dbReference>
<dbReference type="PANTHER" id="PTHR42709">
    <property type="entry name" value="ALKALINE PHOSPHATASE LIKE PROTEIN"/>
    <property type="match status" value="1"/>
</dbReference>
<evidence type="ECO:0000256" key="2">
    <source>
        <dbReference type="SAM" id="Phobius"/>
    </source>
</evidence>
<comment type="similarity">
    <text evidence="1">Belongs to the DedA family.</text>
</comment>
<evidence type="ECO:0000313" key="4">
    <source>
        <dbReference type="EMBL" id="ANY69281.1"/>
    </source>
</evidence>
<proteinExistence type="inferred from homology"/>
<gene>
    <name evidence="4" type="ORF">BBD42_24450</name>
</gene>
<dbReference type="Pfam" id="PF09335">
    <property type="entry name" value="VTT_dom"/>
    <property type="match status" value="1"/>
</dbReference>
<dbReference type="GO" id="GO:0005886">
    <property type="term" value="C:plasma membrane"/>
    <property type="evidence" value="ECO:0007669"/>
    <property type="project" value="TreeGrafter"/>
</dbReference>
<organism evidence="4">
    <name type="scientific">Paenibacillus sp. BIHB 4019</name>
    <dbReference type="NCBI Taxonomy" id="1870819"/>
    <lineage>
        <taxon>Bacteria</taxon>
        <taxon>Bacillati</taxon>
        <taxon>Bacillota</taxon>
        <taxon>Bacilli</taxon>
        <taxon>Bacillales</taxon>
        <taxon>Paenibacillaceae</taxon>
        <taxon>Paenibacillus</taxon>
    </lineage>
</organism>
<sequence>MTFAIEMISQYGYYAVFGLLALGIIGLPVPDELLMLFIGYLCSIMVLNYSISLLVSFTGAITGMLLSYTLGKTFGQPLIDKHGKWVGLTTKRFEKVKGWFARFGIWTLFFGYFIPGVRSMTSYISGITSMPFRKYLLITSLGSLTWVLIFVTIGYFLGASIKF</sequence>
<feature type="domain" description="VTT" evidence="3">
    <location>
        <begin position="29"/>
        <end position="155"/>
    </location>
</feature>
<keyword evidence="2" id="KW-0812">Transmembrane</keyword>
<accession>A0A1B2DNK4</accession>
<keyword evidence="2" id="KW-0472">Membrane</keyword>
<reference evidence="4" key="1">
    <citation type="submission" date="2016-08" db="EMBL/GenBank/DDBJ databases">
        <title>Complete Genome Seqeunce of Paenibacillus sp. BIHB 4019 from tea rhizoplane.</title>
        <authorList>
            <person name="Thakur R."/>
            <person name="Swarnkar M.K."/>
            <person name="Gulati A."/>
        </authorList>
    </citation>
    <scope>NUCLEOTIDE SEQUENCE [LARGE SCALE GENOMIC DNA]</scope>
    <source>
        <strain evidence="4">BIHB4019</strain>
    </source>
</reference>
<keyword evidence="2" id="KW-1133">Transmembrane helix</keyword>
<feature type="transmembrane region" description="Helical" evidence="2">
    <location>
        <begin position="12"/>
        <end position="29"/>
    </location>
</feature>
<dbReference type="InterPro" id="IPR032816">
    <property type="entry name" value="VTT_dom"/>
</dbReference>
<feature type="transmembrane region" description="Helical" evidence="2">
    <location>
        <begin position="135"/>
        <end position="157"/>
    </location>
</feature>
<feature type="transmembrane region" description="Helical" evidence="2">
    <location>
        <begin position="99"/>
        <end position="115"/>
    </location>
</feature>
<evidence type="ECO:0000259" key="3">
    <source>
        <dbReference type="Pfam" id="PF09335"/>
    </source>
</evidence>
<dbReference type="InterPro" id="IPR051311">
    <property type="entry name" value="DedA_domain"/>
</dbReference>
<dbReference type="PANTHER" id="PTHR42709:SF9">
    <property type="entry name" value="ALKALINE PHOSPHATASE LIKE PROTEIN"/>
    <property type="match status" value="1"/>
</dbReference>